<feature type="binding site" evidence="8">
    <location>
        <position position="106"/>
    </location>
    <ligand>
        <name>sn-glycerol 3-phosphate</name>
        <dbReference type="ChEBI" id="CHEBI:57597"/>
    </ligand>
</feature>
<evidence type="ECO:0000256" key="2">
    <source>
        <dbReference type="ARBA" id="ARBA00022516"/>
    </source>
</evidence>
<feature type="binding site" evidence="8">
    <location>
        <position position="255"/>
    </location>
    <ligand>
        <name>NADPH</name>
        <dbReference type="ChEBI" id="CHEBI:57783"/>
    </ligand>
</feature>
<keyword evidence="5 8" id="KW-0443">Lipid metabolism</keyword>
<evidence type="ECO:0000256" key="11">
    <source>
        <dbReference type="PIRSR" id="PIRSR000114-3"/>
    </source>
</evidence>
<organism evidence="16 17">
    <name type="scientific">Nanchangia anserum</name>
    <dbReference type="NCBI Taxonomy" id="2692125"/>
    <lineage>
        <taxon>Bacteria</taxon>
        <taxon>Bacillati</taxon>
        <taxon>Actinomycetota</taxon>
        <taxon>Actinomycetes</taxon>
        <taxon>Actinomycetales</taxon>
        <taxon>Actinomycetaceae</taxon>
        <taxon>Nanchangia</taxon>
    </lineage>
</organism>
<feature type="binding site" evidence="8">
    <location>
        <position position="35"/>
    </location>
    <ligand>
        <name>NADPH</name>
        <dbReference type="ChEBI" id="CHEBI:57783"/>
    </ligand>
</feature>
<dbReference type="AlphaFoldDB" id="A0A8I0KPH4"/>
<dbReference type="RefSeq" id="WP_191070987.1">
    <property type="nucleotide sequence ID" value="NZ_CP060506.1"/>
</dbReference>
<feature type="binding site" evidence="8">
    <location>
        <position position="281"/>
    </location>
    <ligand>
        <name>NADPH</name>
        <dbReference type="ChEBI" id="CHEBI:57783"/>
    </ligand>
</feature>
<dbReference type="InterPro" id="IPR013328">
    <property type="entry name" value="6PGD_dom2"/>
</dbReference>
<evidence type="ECO:0000259" key="15">
    <source>
        <dbReference type="Pfam" id="PF07479"/>
    </source>
</evidence>
<dbReference type="GO" id="GO:0047952">
    <property type="term" value="F:glycerol-3-phosphate dehydrogenase [NAD(P)+] activity"/>
    <property type="evidence" value="ECO:0007669"/>
    <property type="project" value="UniProtKB-UniRule"/>
</dbReference>
<dbReference type="EMBL" id="JACRUO010000001">
    <property type="protein sequence ID" value="MBD3688895.1"/>
    <property type="molecule type" value="Genomic_DNA"/>
</dbReference>
<keyword evidence="2 8" id="KW-0444">Lipid biosynthesis</keyword>
<sequence length="338" mass="34848">MSARRVCVLGGGAWGSVFALICRDAGNDVTVWARRAEQVDEINAGTNRAYVGDVRLDGIRATTSLEDAVSGADLVAVAVPSGSVRECAAAFAPYLRMDASVLSLVKGVEAGTLSFMTDVLVDALGCSPQRVLAVSGPNLSAEIARHQPTGTVVAGSDAERAGYVASRIHTAYFRPYVGSDIIGAEVGGVVKNIVAMAVGACTGMKLGVNTRSFIINRGLTEMARLGVALGARSETFLGLAGLGDLVATCSSELSRNFSFGYRLGQGMNVSEALEASAGTVEGATSCPHVLALAGRLGVDMPIAQATQDVLDGHVDVETAALRVFRSPRVTDGVDARAV</sequence>
<name>A0A8I0KPH4_9ACTO</name>
<evidence type="ECO:0000256" key="1">
    <source>
        <dbReference type="ARBA" id="ARBA00011009"/>
    </source>
</evidence>
<keyword evidence="17" id="KW-1185">Reference proteome</keyword>
<feature type="binding site" evidence="10">
    <location>
        <position position="106"/>
    </location>
    <ligand>
        <name>substrate</name>
    </ligand>
</feature>
<dbReference type="PIRSF" id="PIRSF000114">
    <property type="entry name" value="Glycerol-3-P_dh"/>
    <property type="match status" value="1"/>
</dbReference>
<evidence type="ECO:0000313" key="16">
    <source>
        <dbReference type="EMBL" id="MBD3688895.1"/>
    </source>
</evidence>
<keyword evidence="6 8" id="KW-0594">Phospholipid biosynthesis</keyword>
<protein>
    <recommendedName>
        <fullName evidence="8">Glycerol-3-phosphate dehydrogenase [NAD(P)+]</fullName>
        <ecNumber evidence="8">1.1.1.94</ecNumber>
    </recommendedName>
    <alternativeName>
        <fullName evidence="8">NAD(P)(+)-dependent glycerol-3-phosphate dehydrogenase</fullName>
    </alternativeName>
    <alternativeName>
        <fullName evidence="8">NAD(P)H-dependent dihydroxyacetone-phosphate reductase</fullName>
    </alternativeName>
</protein>
<evidence type="ECO:0000256" key="13">
    <source>
        <dbReference type="RuleBase" id="RU000439"/>
    </source>
</evidence>
<comment type="caution">
    <text evidence="16">The sequence shown here is derived from an EMBL/GenBank/DDBJ whole genome shotgun (WGS) entry which is preliminary data.</text>
</comment>
<feature type="domain" description="Glycerol-3-phosphate dehydrogenase NAD-dependent C-terminal" evidence="15">
    <location>
        <begin position="180"/>
        <end position="319"/>
    </location>
</feature>
<comment type="similarity">
    <text evidence="1 8 12">Belongs to the NAD-dependent glycerol-3-phosphate dehydrogenase family.</text>
</comment>
<feature type="binding site" evidence="8">
    <location>
        <position position="254"/>
    </location>
    <ligand>
        <name>sn-glycerol 3-phosphate</name>
        <dbReference type="ChEBI" id="CHEBI:57597"/>
    </ligand>
</feature>
<dbReference type="InterPro" id="IPR006168">
    <property type="entry name" value="G3P_DH_NAD-dep"/>
</dbReference>
<evidence type="ECO:0000256" key="3">
    <source>
        <dbReference type="ARBA" id="ARBA00023002"/>
    </source>
</evidence>
<feature type="binding site" evidence="8">
    <location>
        <position position="256"/>
    </location>
    <ligand>
        <name>sn-glycerol 3-phosphate</name>
        <dbReference type="ChEBI" id="CHEBI:57597"/>
    </ligand>
</feature>
<comment type="caution">
    <text evidence="8">Lacks conserved residue(s) required for the propagation of feature annotation.</text>
</comment>
<proteinExistence type="inferred from homology"/>
<dbReference type="InterPro" id="IPR006109">
    <property type="entry name" value="G3P_DH_NAD-dep_C"/>
</dbReference>
<keyword evidence="8" id="KW-0963">Cytoplasm</keyword>
<dbReference type="GO" id="GO:0051287">
    <property type="term" value="F:NAD binding"/>
    <property type="evidence" value="ECO:0007669"/>
    <property type="project" value="InterPro"/>
</dbReference>
<evidence type="ECO:0000256" key="12">
    <source>
        <dbReference type="RuleBase" id="RU000437"/>
    </source>
</evidence>
<comment type="subcellular location">
    <subcellularLocation>
        <location evidence="8">Cytoplasm</location>
    </subcellularLocation>
</comment>
<dbReference type="GO" id="GO:0046168">
    <property type="term" value="P:glycerol-3-phosphate catabolic process"/>
    <property type="evidence" value="ECO:0007669"/>
    <property type="project" value="InterPro"/>
</dbReference>
<feature type="binding site" evidence="8">
    <location>
        <position position="255"/>
    </location>
    <ligand>
        <name>sn-glycerol 3-phosphate</name>
        <dbReference type="ChEBI" id="CHEBI:57597"/>
    </ligand>
</feature>
<dbReference type="UniPathway" id="UPA00940"/>
<dbReference type="Pfam" id="PF07479">
    <property type="entry name" value="NAD_Gly3P_dh_C"/>
    <property type="match status" value="1"/>
</dbReference>
<dbReference type="FunFam" id="1.10.1040.10:FF:000001">
    <property type="entry name" value="Glycerol-3-phosphate dehydrogenase [NAD(P)+]"/>
    <property type="match status" value="1"/>
</dbReference>
<feature type="binding site" evidence="8">
    <location>
        <position position="191"/>
    </location>
    <ligand>
        <name>sn-glycerol 3-phosphate</name>
        <dbReference type="ChEBI" id="CHEBI:57597"/>
    </ligand>
</feature>
<feature type="binding site" evidence="8">
    <location>
        <position position="14"/>
    </location>
    <ligand>
        <name>NADPH</name>
        <dbReference type="ChEBI" id="CHEBI:57783"/>
    </ligand>
</feature>
<dbReference type="SUPFAM" id="SSF48179">
    <property type="entry name" value="6-phosphogluconate dehydrogenase C-terminal domain-like"/>
    <property type="match status" value="1"/>
</dbReference>
<evidence type="ECO:0000313" key="17">
    <source>
        <dbReference type="Proteomes" id="UP000627538"/>
    </source>
</evidence>
<dbReference type="PANTHER" id="PTHR11728:SF1">
    <property type="entry name" value="GLYCEROL-3-PHOSPHATE DEHYDROGENASE [NAD(+)] 2, CHLOROPLASTIC"/>
    <property type="match status" value="1"/>
</dbReference>
<feature type="binding site" evidence="11">
    <location>
        <position position="255"/>
    </location>
    <ligand>
        <name>NAD(+)</name>
        <dbReference type="ChEBI" id="CHEBI:57540"/>
    </ligand>
</feature>
<keyword evidence="8" id="KW-0547">Nucleotide-binding</keyword>
<dbReference type="GO" id="GO:0006650">
    <property type="term" value="P:glycerophospholipid metabolic process"/>
    <property type="evidence" value="ECO:0007669"/>
    <property type="project" value="UniProtKB-UniRule"/>
</dbReference>
<dbReference type="InterPro" id="IPR036291">
    <property type="entry name" value="NAD(P)-bd_dom_sf"/>
</dbReference>
<feature type="binding site" evidence="8">
    <location>
        <position position="50"/>
    </location>
    <ligand>
        <name>NADPH</name>
        <dbReference type="ChEBI" id="CHEBI:57783"/>
    </ligand>
</feature>
<dbReference type="InterPro" id="IPR011128">
    <property type="entry name" value="G3P_DH_NAD-dep_N"/>
</dbReference>
<dbReference type="Gene3D" id="1.10.1040.10">
    <property type="entry name" value="N-(1-d-carboxylethyl)-l-norvaline Dehydrogenase, domain 2"/>
    <property type="match status" value="1"/>
</dbReference>
<dbReference type="PANTHER" id="PTHR11728">
    <property type="entry name" value="GLYCEROL-3-PHOSPHATE DEHYDROGENASE"/>
    <property type="match status" value="1"/>
</dbReference>
<feature type="binding site" evidence="8">
    <location>
        <position position="244"/>
    </location>
    <ligand>
        <name>sn-glycerol 3-phosphate</name>
        <dbReference type="ChEBI" id="CHEBI:57597"/>
    </ligand>
</feature>
<comment type="catalytic activity">
    <reaction evidence="8 13">
        <text>sn-glycerol 3-phosphate + NADP(+) = dihydroxyacetone phosphate + NADPH + H(+)</text>
        <dbReference type="Rhea" id="RHEA:11096"/>
        <dbReference type="ChEBI" id="CHEBI:15378"/>
        <dbReference type="ChEBI" id="CHEBI:57597"/>
        <dbReference type="ChEBI" id="CHEBI:57642"/>
        <dbReference type="ChEBI" id="CHEBI:57783"/>
        <dbReference type="ChEBI" id="CHEBI:58349"/>
        <dbReference type="EC" id="1.1.1.94"/>
    </reaction>
</comment>
<feature type="binding site" evidence="8">
    <location>
        <position position="140"/>
    </location>
    <ligand>
        <name>NADPH</name>
        <dbReference type="ChEBI" id="CHEBI:57783"/>
    </ligand>
</feature>
<dbReference type="NCBIfam" id="NF000942">
    <property type="entry name" value="PRK00094.1-4"/>
    <property type="match status" value="1"/>
</dbReference>
<feature type="domain" description="Glycerol-3-phosphate dehydrogenase NAD-dependent N-terminal" evidence="14">
    <location>
        <begin position="6"/>
        <end position="159"/>
    </location>
</feature>
<keyword evidence="4 8" id="KW-0520">NAD</keyword>
<evidence type="ECO:0000256" key="9">
    <source>
        <dbReference type="PIRSR" id="PIRSR000114-1"/>
    </source>
</evidence>
<dbReference type="Proteomes" id="UP000627538">
    <property type="component" value="Unassembled WGS sequence"/>
</dbReference>
<evidence type="ECO:0000259" key="14">
    <source>
        <dbReference type="Pfam" id="PF01210"/>
    </source>
</evidence>
<dbReference type="HAMAP" id="MF_00394">
    <property type="entry name" value="NAD_Glyc3P_dehydrog"/>
    <property type="match status" value="1"/>
</dbReference>
<comment type="catalytic activity">
    <reaction evidence="8">
        <text>sn-glycerol 3-phosphate + NAD(+) = dihydroxyacetone phosphate + NADH + H(+)</text>
        <dbReference type="Rhea" id="RHEA:11092"/>
        <dbReference type="ChEBI" id="CHEBI:15378"/>
        <dbReference type="ChEBI" id="CHEBI:57540"/>
        <dbReference type="ChEBI" id="CHEBI:57597"/>
        <dbReference type="ChEBI" id="CHEBI:57642"/>
        <dbReference type="ChEBI" id="CHEBI:57945"/>
        <dbReference type="EC" id="1.1.1.94"/>
    </reaction>
</comment>
<evidence type="ECO:0000256" key="10">
    <source>
        <dbReference type="PIRSR" id="PIRSR000114-2"/>
    </source>
</evidence>
<dbReference type="EC" id="1.1.1.94" evidence="8"/>
<dbReference type="PRINTS" id="PR00077">
    <property type="entry name" value="GPDHDRGNASE"/>
</dbReference>
<feature type="binding site" evidence="8">
    <location>
        <position position="106"/>
    </location>
    <ligand>
        <name>NADPH</name>
        <dbReference type="ChEBI" id="CHEBI:57783"/>
    </ligand>
</feature>
<evidence type="ECO:0000256" key="7">
    <source>
        <dbReference type="ARBA" id="ARBA00023264"/>
    </source>
</evidence>
<feature type="active site" description="Proton acceptor" evidence="8 9">
    <location>
        <position position="191"/>
    </location>
</feature>
<evidence type="ECO:0000256" key="8">
    <source>
        <dbReference type="HAMAP-Rule" id="MF_00394"/>
    </source>
</evidence>
<comment type="pathway">
    <text evidence="8">Membrane lipid metabolism; glycerophospholipid metabolism.</text>
</comment>
<keyword evidence="7 8" id="KW-1208">Phospholipid metabolism</keyword>
<feature type="binding site" evidence="11">
    <location>
        <begin position="10"/>
        <end position="15"/>
    </location>
    <ligand>
        <name>NAD(+)</name>
        <dbReference type="ChEBI" id="CHEBI:57540"/>
    </ligand>
</feature>
<feature type="binding site" evidence="8">
    <location>
        <position position="136"/>
    </location>
    <ligand>
        <name>sn-glycerol 3-phosphate</name>
        <dbReference type="ChEBI" id="CHEBI:57597"/>
    </ligand>
</feature>
<dbReference type="InterPro" id="IPR008927">
    <property type="entry name" value="6-PGluconate_DH-like_C_sf"/>
</dbReference>
<feature type="binding site" evidence="10">
    <location>
        <begin position="255"/>
        <end position="256"/>
    </location>
    <ligand>
        <name>substrate</name>
    </ligand>
</feature>
<evidence type="ECO:0000256" key="5">
    <source>
        <dbReference type="ARBA" id="ARBA00023098"/>
    </source>
</evidence>
<dbReference type="Pfam" id="PF01210">
    <property type="entry name" value="NAD_Gly3P_dh_N"/>
    <property type="match status" value="1"/>
</dbReference>
<gene>
    <name evidence="8" type="primary">gpsA</name>
    <name evidence="16" type="ORF">H8R10_01395</name>
</gene>
<dbReference type="PROSITE" id="PS00957">
    <property type="entry name" value="NAD_G3PDH"/>
    <property type="match status" value="1"/>
</dbReference>
<accession>A0A8I0KPH4</accession>
<evidence type="ECO:0000256" key="6">
    <source>
        <dbReference type="ARBA" id="ARBA00023209"/>
    </source>
</evidence>
<feature type="binding site" evidence="8">
    <location>
        <position position="34"/>
    </location>
    <ligand>
        <name>NADPH</name>
        <dbReference type="ChEBI" id="CHEBI:57783"/>
    </ligand>
</feature>
<dbReference type="GO" id="GO:0005975">
    <property type="term" value="P:carbohydrate metabolic process"/>
    <property type="evidence" value="ECO:0007669"/>
    <property type="project" value="InterPro"/>
</dbReference>
<evidence type="ECO:0000256" key="4">
    <source>
        <dbReference type="ARBA" id="ARBA00023027"/>
    </source>
</evidence>
<dbReference type="Gene3D" id="3.40.50.720">
    <property type="entry name" value="NAD(P)-binding Rossmann-like Domain"/>
    <property type="match status" value="1"/>
</dbReference>
<keyword evidence="3 8" id="KW-0560">Oxidoreductase</keyword>
<dbReference type="GO" id="GO:0005829">
    <property type="term" value="C:cytosol"/>
    <property type="evidence" value="ECO:0007669"/>
    <property type="project" value="TreeGrafter"/>
</dbReference>
<dbReference type="SUPFAM" id="SSF51735">
    <property type="entry name" value="NAD(P)-binding Rossmann-fold domains"/>
    <property type="match status" value="1"/>
</dbReference>
<keyword evidence="8" id="KW-0521">NADP</keyword>
<reference evidence="16 17" key="1">
    <citation type="submission" date="2020-08" db="EMBL/GenBank/DDBJ databases">
        <title>Winkia gen. nov., sp. nov., isolated from faeces of the Anser albifrons in China.</title>
        <authorList>
            <person name="Liu Q."/>
        </authorList>
    </citation>
    <scope>NUCLEOTIDE SEQUENCE [LARGE SCALE GENOMIC DNA]</scope>
    <source>
        <strain evidence="16 17">C62</strain>
    </source>
</reference>
<dbReference type="GO" id="GO:0008654">
    <property type="term" value="P:phospholipid biosynthetic process"/>
    <property type="evidence" value="ECO:0007669"/>
    <property type="project" value="UniProtKB-KW"/>
</dbReference>
<dbReference type="NCBIfam" id="NF000940">
    <property type="entry name" value="PRK00094.1-2"/>
    <property type="match status" value="1"/>
</dbReference>
<comment type="function">
    <text evidence="8">Catalyzes the reduction of the glycolytic intermediate dihydroxyacetone phosphate (DHAP) to sn-glycerol 3-phosphate (G3P), the key precursor for phospholipid synthesis.</text>
</comment>
<dbReference type="GO" id="GO:0046167">
    <property type="term" value="P:glycerol-3-phosphate biosynthetic process"/>
    <property type="evidence" value="ECO:0007669"/>
    <property type="project" value="UniProtKB-UniRule"/>
</dbReference>